<proteinExistence type="predicted"/>
<feature type="compositionally biased region" description="Basic and acidic residues" evidence="6">
    <location>
        <begin position="1125"/>
        <end position="1147"/>
    </location>
</feature>
<dbReference type="Pfam" id="PF20826">
    <property type="entry name" value="PHD_5"/>
    <property type="match status" value="1"/>
</dbReference>
<dbReference type="Gene3D" id="3.30.40.10">
    <property type="entry name" value="Zinc/RING finger domain, C3HC4 (zinc finger)"/>
    <property type="match status" value="1"/>
</dbReference>
<feature type="compositionally biased region" description="Low complexity" evidence="6">
    <location>
        <begin position="1731"/>
        <end position="1742"/>
    </location>
</feature>
<feature type="region of interest" description="Disordered" evidence="6">
    <location>
        <begin position="292"/>
        <end position="328"/>
    </location>
</feature>
<organism evidence="8 9">
    <name type="scientific">Parelaphostrongylus tenuis</name>
    <name type="common">Meningeal worm</name>
    <dbReference type="NCBI Taxonomy" id="148309"/>
    <lineage>
        <taxon>Eukaryota</taxon>
        <taxon>Metazoa</taxon>
        <taxon>Ecdysozoa</taxon>
        <taxon>Nematoda</taxon>
        <taxon>Chromadorea</taxon>
        <taxon>Rhabditida</taxon>
        <taxon>Rhabditina</taxon>
        <taxon>Rhabditomorpha</taxon>
        <taxon>Strongyloidea</taxon>
        <taxon>Metastrongylidae</taxon>
        <taxon>Parelaphostrongylus</taxon>
    </lineage>
</organism>
<feature type="compositionally biased region" description="Basic and acidic residues" evidence="6">
    <location>
        <begin position="1184"/>
        <end position="1202"/>
    </location>
</feature>
<feature type="compositionally biased region" description="Polar residues" evidence="6">
    <location>
        <begin position="1719"/>
        <end position="1730"/>
    </location>
</feature>
<feature type="compositionally biased region" description="Polar residues" evidence="6">
    <location>
        <begin position="405"/>
        <end position="419"/>
    </location>
</feature>
<feature type="domain" description="SET" evidence="7">
    <location>
        <begin position="940"/>
        <end position="1062"/>
    </location>
</feature>
<feature type="compositionally biased region" description="Basic and acidic residues" evidence="6">
    <location>
        <begin position="1166"/>
        <end position="1176"/>
    </location>
</feature>
<dbReference type="GO" id="GO:0006355">
    <property type="term" value="P:regulation of DNA-templated transcription"/>
    <property type="evidence" value="ECO:0007669"/>
    <property type="project" value="TreeGrafter"/>
</dbReference>
<sequence length="1800" mass="197227">MSGSCGEESSAAEESLVSSSSQQISSESFSAGPEPETSEQLERESCGAMSPNEVEQATNDPHTSYDDLVVNTTGSTPVKRFVIADSDDDITDDEDDFDYSKPDEERFNVGDHNYAVTYNSNPMDHSRSSEVFPLIPGLSELGLTSDDLEIANDQHMQGRTFSTAQVGYEQREPNIINRAPSNVRDSIYRATDGQNSYFARSSRPGIHTSTGYRGVQVPQDRGLPLPQHQQQHFIVAGYNATPMARRVLTTTPMSSPSAFQQKRTAPRIVSTPAHLRPQSARLSATPNILMQSRQTSAMSSAPPIQRQVDPPPHRTLHQGSDPPPHRVLLLQGNAGSRVAFSPADPSQAALANAPAPLIISSRGTRPIVRGRGGSAAGRGKKENSTGVPGEDVSPAHSPQHYIPMNTPSHGNRATPVSSRKQVHFSDGVALGTHSADTSSSFRVQGSQPNTLSTESDFVSNQNNMRSPPKVVMTHVRSPTASVASYHGSTMEVTDHALPSRTSHIAQETSSLPENFVDVEGGAEYSDVACKNPTLPPDVIAAATSLSAHSDVSHPQWTNNDISEEDIKAKIEAISREIAQELEQKRMESEAQIKEKRRPMADTSSVRRRSVNETQFTGGEQGEPGEPAPVLSRGRGRPKGSGRTRSSLSSSSSTSASAPNTTPSYHDVPDLPSSTARTTEYQSLRSPGRSSVRTTLPSTKAYDGSMAPDLPPPLPPIADSVPRNRGTYHNAGLASPSQVHSQKIPGAVDTNIQNYQQKNVNGFHQDDDLANVSTDPSSDEEEAAEETEWGDYVTRCLCEMQHNDEWMVECEQCNVWQHMKCMGIDPKKFNENDTYLCESCRPRPLKYSKKQAQELQMKQLKAVAREKERKMLEKLKRREERKRAKLNLRLKEQNQAKTTARRGPAAFKKFQMIQRNEYTKRAKQMLALFDTTAGAQSILDNSLDLRRGKRMFVAPDVEGLVATETIKQDDVIMEYIGQVCLPDECPGRLQRGALQPFCVLYNGLGQNLLCIDARRQGSDARFARRCCRSNSTLKHVLLDGCIYVMLVASEKIDKGTEVTIPFDCDFRDTLVPVECACGDDPNCYMKHFNNTLRGKASFEERDFSSPTRPSNGATSGRKTSSSPQKNKVDGRGRPKGSGKKEKSSEILRKKGKGNKKAKKIRIRLHRHSDNKNTKTSDDSVGQGGVERENERKVETVEEKKVKVEPSSSVPTKEGVQTTETKKKNDESLGNTTPQQINNKTTEIKKATPESPKKEEHQTGAKRRSSMGSGRSTKREAVELKELMDYTLPEDRNKPSREERKLQAVVAAFEKKEEKEKKKKAEAHKDASDVKDKKGAGRLSKSGASSTVRRTGRASESSADKLSKEKNEETATEQPARENPRAKKKKEDFKENEIVEATTIAQPPRKRWAAAVKENEVTQRASSPEVTSSSSTPSAGAPDILSAYAVNPNTVGGKKLWLRRHAAESVSDESLQAPDISATSEPQSCAADSTSDIATVPSKLQSSPLKKRRHILDACQDDEHVAATALAQMGGKSAEGFRFHWSVALRYVMSTMNDLKNMEFRLAEVVRKPLPLPSSRNASKISEIVTVDTSTDTPTSSQMQEPSTNEVKKAKRLSLEDYKRRRSTMGSSDNKNVSSRITSQNAPGSTTSDRKNHIGENINKPTRSFIPSMDSVVEQNLVLPPLDTDNPIPSLGVPPDLEVVKKMILQESCIPPPPAPPSLPTQKDSSINTALPSSSDMSIGSSSESGEERMSLADRLAKEFGVGTAGTHRHSPKATPSGQRLMVTTDTPPPPPPGPRPTRSTR</sequence>
<evidence type="ECO:0000259" key="7">
    <source>
        <dbReference type="PROSITE" id="PS50280"/>
    </source>
</evidence>
<keyword evidence="3" id="KW-0862">Zinc</keyword>
<feature type="region of interest" description="Disordered" evidence="6">
    <location>
        <begin position="762"/>
        <end position="786"/>
    </location>
</feature>
<evidence type="ECO:0000256" key="1">
    <source>
        <dbReference type="ARBA" id="ARBA00022723"/>
    </source>
</evidence>
<feature type="compositionally biased region" description="Basic and acidic residues" evidence="6">
    <location>
        <begin position="1321"/>
        <end position="1333"/>
    </location>
</feature>
<feature type="region of interest" description="Disordered" evidence="6">
    <location>
        <begin position="1"/>
        <end position="66"/>
    </location>
</feature>
<feature type="compositionally biased region" description="Basic and acidic residues" evidence="6">
    <location>
        <begin position="1240"/>
        <end position="1257"/>
    </location>
</feature>
<feature type="compositionally biased region" description="Polar residues" evidence="6">
    <location>
        <begin position="1475"/>
        <end position="1490"/>
    </location>
</feature>
<evidence type="ECO:0000256" key="3">
    <source>
        <dbReference type="ARBA" id="ARBA00022833"/>
    </source>
</evidence>
<feature type="compositionally biased region" description="Polar residues" evidence="6">
    <location>
        <begin position="1622"/>
        <end position="1645"/>
    </location>
</feature>
<feature type="compositionally biased region" description="Basic and acidic residues" evidence="6">
    <location>
        <begin position="1271"/>
        <end position="1300"/>
    </location>
</feature>
<keyword evidence="9" id="KW-1185">Reference proteome</keyword>
<dbReference type="Proteomes" id="UP001196413">
    <property type="component" value="Unassembled WGS sequence"/>
</dbReference>
<feature type="compositionally biased region" description="Polar residues" evidence="6">
    <location>
        <begin position="53"/>
        <end position="62"/>
    </location>
</feature>
<keyword evidence="4" id="KW-0156">Chromatin regulator</keyword>
<gene>
    <name evidence="8" type="ORF">KIN20_023470</name>
</gene>
<keyword evidence="2" id="KW-0863">Zinc-finger</keyword>
<dbReference type="EMBL" id="JAHQIW010004760">
    <property type="protein sequence ID" value="KAJ1363571.1"/>
    <property type="molecule type" value="Genomic_DNA"/>
</dbReference>
<dbReference type="PANTHER" id="PTHR46462">
    <property type="entry name" value="UPSET, ISOFORM A"/>
    <property type="match status" value="1"/>
</dbReference>
<feature type="compositionally biased region" description="Polar residues" evidence="6">
    <location>
        <begin position="671"/>
        <end position="697"/>
    </location>
</feature>
<dbReference type="CDD" id="cd10529">
    <property type="entry name" value="SET_SETD5-like"/>
    <property type="match status" value="1"/>
</dbReference>
<feature type="region of interest" description="Disordered" evidence="6">
    <location>
        <begin position="1586"/>
        <end position="1664"/>
    </location>
</feature>
<evidence type="ECO:0000256" key="4">
    <source>
        <dbReference type="ARBA" id="ARBA00022853"/>
    </source>
</evidence>
<dbReference type="SUPFAM" id="SSF57903">
    <property type="entry name" value="FYVE/PHD zinc finger"/>
    <property type="match status" value="1"/>
</dbReference>
<dbReference type="PROSITE" id="PS01359">
    <property type="entry name" value="ZF_PHD_1"/>
    <property type="match status" value="1"/>
</dbReference>
<feature type="compositionally biased region" description="Basic and acidic residues" evidence="6">
    <location>
        <begin position="1356"/>
        <end position="1391"/>
    </location>
</feature>
<dbReference type="PANTHER" id="PTHR46462:SF3">
    <property type="entry name" value="UPSET, ISOFORM A"/>
    <property type="match status" value="1"/>
</dbReference>
<dbReference type="GO" id="GO:0006325">
    <property type="term" value="P:chromatin organization"/>
    <property type="evidence" value="ECO:0007669"/>
    <property type="project" value="UniProtKB-KW"/>
</dbReference>
<dbReference type="SMART" id="SM00249">
    <property type="entry name" value="PHD"/>
    <property type="match status" value="1"/>
</dbReference>
<feature type="region of interest" description="Disordered" evidence="6">
    <location>
        <begin position="1465"/>
        <end position="1490"/>
    </location>
</feature>
<feature type="compositionally biased region" description="Basic and acidic residues" evidence="6">
    <location>
        <begin position="1744"/>
        <end position="1756"/>
    </location>
</feature>
<dbReference type="GO" id="GO:0008270">
    <property type="term" value="F:zinc ion binding"/>
    <property type="evidence" value="ECO:0007669"/>
    <property type="project" value="UniProtKB-KW"/>
</dbReference>
<feature type="compositionally biased region" description="Pro residues" evidence="6">
    <location>
        <begin position="1708"/>
        <end position="1717"/>
    </location>
</feature>
<feature type="compositionally biased region" description="Polar residues" evidence="6">
    <location>
        <begin position="1226"/>
        <end position="1239"/>
    </location>
</feature>
<feature type="region of interest" description="Disordered" evidence="6">
    <location>
        <begin position="584"/>
        <end position="741"/>
    </location>
</feature>
<accession>A0AAD5N929</accession>
<evidence type="ECO:0000313" key="9">
    <source>
        <dbReference type="Proteomes" id="UP001196413"/>
    </source>
</evidence>
<feature type="compositionally biased region" description="Low complexity" evidence="6">
    <location>
        <begin position="1420"/>
        <end position="1432"/>
    </location>
</feature>
<name>A0AAD5N929_PARTN</name>
<feature type="region of interest" description="Disordered" evidence="6">
    <location>
        <begin position="365"/>
        <end position="465"/>
    </location>
</feature>
<dbReference type="Gene3D" id="2.170.270.10">
    <property type="entry name" value="SET domain"/>
    <property type="match status" value="1"/>
</dbReference>
<dbReference type="InterPro" id="IPR011011">
    <property type="entry name" value="Znf_FYVE_PHD"/>
</dbReference>
<dbReference type="Pfam" id="PF00856">
    <property type="entry name" value="SET"/>
    <property type="match status" value="1"/>
</dbReference>
<feature type="compositionally biased region" description="Low complexity" evidence="6">
    <location>
        <begin position="1"/>
        <end position="32"/>
    </location>
</feature>
<keyword evidence="5" id="KW-0175">Coiled coil</keyword>
<reference evidence="8" key="1">
    <citation type="submission" date="2021-06" db="EMBL/GenBank/DDBJ databases">
        <title>Parelaphostrongylus tenuis whole genome reference sequence.</title>
        <authorList>
            <person name="Garwood T.J."/>
            <person name="Larsen P.A."/>
            <person name="Fountain-Jones N.M."/>
            <person name="Garbe J.R."/>
            <person name="Macchietto M.G."/>
            <person name="Kania S.A."/>
            <person name="Gerhold R.W."/>
            <person name="Richards J.E."/>
            <person name="Wolf T.M."/>
        </authorList>
    </citation>
    <scope>NUCLEOTIDE SEQUENCE</scope>
    <source>
        <strain evidence="8">MNPRO001-30</strain>
        <tissue evidence="8">Meninges</tissue>
    </source>
</reference>
<evidence type="ECO:0000256" key="2">
    <source>
        <dbReference type="ARBA" id="ARBA00022771"/>
    </source>
</evidence>
<feature type="region of interest" description="Disordered" evidence="6">
    <location>
        <begin position="202"/>
        <end position="223"/>
    </location>
</feature>
<evidence type="ECO:0000313" key="8">
    <source>
        <dbReference type="EMBL" id="KAJ1363571.1"/>
    </source>
</evidence>
<feature type="compositionally biased region" description="Polar residues" evidence="6">
    <location>
        <begin position="1340"/>
        <end position="1355"/>
    </location>
</feature>
<feature type="compositionally biased region" description="Polar residues" evidence="6">
    <location>
        <begin position="1103"/>
        <end position="1124"/>
    </location>
</feature>
<keyword evidence="1" id="KW-0479">Metal-binding</keyword>
<feature type="region of interest" description="Disordered" evidence="6">
    <location>
        <begin position="1706"/>
        <end position="1800"/>
    </location>
</feature>
<dbReference type="InterPro" id="IPR019786">
    <property type="entry name" value="Zinc_finger_PHD-type_CS"/>
</dbReference>
<comment type="caution">
    <text evidence="8">The sequence shown here is derived from an EMBL/GenBank/DDBJ whole genome shotgun (WGS) entry which is preliminary data.</text>
</comment>
<dbReference type="GO" id="GO:0034967">
    <property type="term" value="C:Set3 complex"/>
    <property type="evidence" value="ECO:0007669"/>
    <property type="project" value="TreeGrafter"/>
</dbReference>
<protein>
    <recommendedName>
        <fullName evidence="7">SET domain-containing protein</fullName>
    </recommendedName>
</protein>
<feature type="compositionally biased region" description="Low complexity" evidence="6">
    <location>
        <begin position="1586"/>
        <end position="1595"/>
    </location>
</feature>
<evidence type="ECO:0000256" key="6">
    <source>
        <dbReference type="SAM" id="MobiDB-lite"/>
    </source>
</evidence>
<dbReference type="InterPro" id="IPR046341">
    <property type="entry name" value="SET_dom_sf"/>
</dbReference>
<feature type="compositionally biased region" description="Pro residues" evidence="6">
    <location>
        <begin position="1785"/>
        <end position="1794"/>
    </location>
</feature>
<dbReference type="PROSITE" id="PS50280">
    <property type="entry name" value="SET"/>
    <property type="match status" value="1"/>
</dbReference>
<feature type="coiled-coil region" evidence="5">
    <location>
        <begin position="849"/>
        <end position="895"/>
    </location>
</feature>
<dbReference type="InterPro" id="IPR001965">
    <property type="entry name" value="Znf_PHD"/>
</dbReference>
<feature type="compositionally biased region" description="Low complexity" evidence="6">
    <location>
        <begin position="642"/>
        <end position="663"/>
    </location>
</feature>
<dbReference type="CDD" id="cd15550">
    <property type="entry name" value="PHD_MLL5"/>
    <property type="match status" value="1"/>
</dbReference>
<dbReference type="InterPro" id="IPR001214">
    <property type="entry name" value="SET_dom"/>
</dbReference>
<evidence type="ECO:0000256" key="5">
    <source>
        <dbReference type="SAM" id="Coils"/>
    </source>
</evidence>
<feature type="compositionally biased region" description="Basic and acidic residues" evidence="6">
    <location>
        <begin position="584"/>
        <end position="599"/>
    </location>
</feature>
<dbReference type="InterPro" id="IPR013083">
    <property type="entry name" value="Znf_RING/FYVE/PHD"/>
</dbReference>
<feature type="region of interest" description="Disordered" evidence="6">
    <location>
        <begin position="1098"/>
        <end position="1438"/>
    </location>
</feature>
<feature type="compositionally biased region" description="Polar residues" evidence="6">
    <location>
        <begin position="434"/>
        <end position="465"/>
    </location>
</feature>
<feature type="compositionally biased region" description="Basic residues" evidence="6">
    <location>
        <begin position="1148"/>
        <end position="1165"/>
    </location>
</feature>
<dbReference type="SMART" id="SM00317">
    <property type="entry name" value="SET"/>
    <property type="match status" value="1"/>
</dbReference>
<feature type="compositionally biased region" description="Acidic residues" evidence="6">
    <location>
        <begin position="776"/>
        <end position="786"/>
    </location>
</feature>
<dbReference type="GO" id="GO:0070210">
    <property type="term" value="C:Rpd3L-Expanded complex"/>
    <property type="evidence" value="ECO:0007669"/>
    <property type="project" value="TreeGrafter"/>
</dbReference>
<dbReference type="SUPFAM" id="SSF82199">
    <property type="entry name" value="SET domain"/>
    <property type="match status" value="1"/>
</dbReference>